<evidence type="ECO:0000313" key="3">
    <source>
        <dbReference type="EMBL" id="ABG63622.1"/>
    </source>
</evidence>
<protein>
    <submittedName>
        <fullName evidence="3">UspA</fullName>
    </submittedName>
</protein>
<dbReference type="InterPro" id="IPR006015">
    <property type="entry name" value="Universal_stress_UspA"/>
</dbReference>
<dbReference type="Gene3D" id="3.40.50.12370">
    <property type="match status" value="1"/>
</dbReference>
<reference evidence="3" key="1">
    <citation type="submission" date="2006-06" db="EMBL/GenBank/DDBJ databases">
        <title>Complete sequence of chromosome of Chelativorans sp. BNC1.</title>
        <authorList>
            <consortium name="US DOE Joint Genome Institute"/>
            <person name="Copeland A."/>
            <person name="Lucas S."/>
            <person name="Lapidus A."/>
            <person name="Barry K."/>
            <person name="Detter J.C."/>
            <person name="Glavina del Rio T."/>
            <person name="Hammon N."/>
            <person name="Israni S."/>
            <person name="Dalin E."/>
            <person name="Tice H."/>
            <person name="Pitluck S."/>
            <person name="Chertkov O."/>
            <person name="Brettin T."/>
            <person name="Bruce D."/>
            <person name="Han C."/>
            <person name="Tapia R."/>
            <person name="Gilna P."/>
            <person name="Schmutz J."/>
            <person name="Larimer F."/>
            <person name="Land M."/>
            <person name="Hauser L."/>
            <person name="Kyrpides N."/>
            <person name="Mikhailova N."/>
            <person name="Richardson P."/>
        </authorList>
    </citation>
    <scope>NUCLEOTIDE SEQUENCE</scope>
    <source>
        <strain evidence="3">BNC1</strain>
    </source>
</reference>
<dbReference type="OrthoDB" id="9804721at2"/>
<dbReference type="PANTHER" id="PTHR46268:SF15">
    <property type="entry name" value="UNIVERSAL STRESS PROTEIN HP_0031"/>
    <property type="match status" value="1"/>
</dbReference>
<dbReference type="AlphaFoldDB" id="Q11G53"/>
<dbReference type="eggNOG" id="COG0589">
    <property type="taxonomic scope" value="Bacteria"/>
</dbReference>
<sequence>MTFKTVLSVVSVEHSDGDLRLAIDLSRQIDAHLAVLVLSIAVPPPTSEYAAVMSEAWLQDRQAEIDRLHARVKEVTAILAQSELSADVDGEYVERGWTDDMVGRRSRYADVTLIGPELNSDEDLKTMVLKGSLYESQIPVLLIPDAAGATLLPKKVLLAWDGGPEATRAAREALPLLTGAEDVHLTMVDPRATEDGLNIEPGTDLAAYLAHHGAKITIDRLPSGGQPIAETLRRHAVDMAADMVVMGAYGHSRLRQRIFGGVTRSMIEEADLPVFMAR</sequence>
<dbReference type="InterPro" id="IPR006016">
    <property type="entry name" value="UspA"/>
</dbReference>
<feature type="domain" description="UspA" evidence="2">
    <location>
        <begin position="154"/>
        <end position="278"/>
    </location>
</feature>
<dbReference type="Pfam" id="PF00582">
    <property type="entry name" value="Usp"/>
    <property type="match status" value="1"/>
</dbReference>
<gene>
    <name evidence="3" type="ordered locus">Meso_2231</name>
</gene>
<dbReference type="PANTHER" id="PTHR46268">
    <property type="entry name" value="STRESS RESPONSE PROTEIN NHAX"/>
    <property type="match status" value="1"/>
</dbReference>
<dbReference type="HOGENOM" id="CLU_049301_5_2_5"/>
<dbReference type="KEGG" id="mes:Meso_2231"/>
<accession>Q11G53</accession>
<organism evidence="3">
    <name type="scientific">Chelativorans sp. (strain BNC1)</name>
    <dbReference type="NCBI Taxonomy" id="266779"/>
    <lineage>
        <taxon>Bacteria</taxon>
        <taxon>Pseudomonadati</taxon>
        <taxon>Pseudomonadota</taxon>
        <taxon>Alphaproteobacteria</taxon>
        <taxon>Hyphomicrobiales</taxon>
        <taxon>Phyllobacteriaceae</taxon>
        <taxon>Chelativorans</taxon>
    </lineage>
</organism>
<evidence type="ECO:0000259" key="2">
    <source>
        <dbReference type="Pfam" id="PF00582"/>
    </source>
</evidence>
<dbReference type="CDD" id="cd00293">
    <property type="entry name" value="USP-like"/>
    <property type="match status" value="1"/>
</dbReference>
<dbReference type="EMBL" id="CP000390">
    <property type="protein sequence ID" value="ABG63622.1"/>
    <property type="molecule type" value="Genomic_DNA"/>
</dbReference>
<dbReference type="STRING" id="266779.Meso_2231"/>
<evidence type="ECO:0000256" key="1">
    <source>
        <dbReference type="ARBA" id="ARBA00008791"/>
    </source>
</evidence>
<dbReference type="SUPFAM" id="SSF52402">
    <property type="entry name" value="Adenine nucleotide alpha hydrolases-like"/>
    <property type="match status" value="1"/>
</dbReference>
<name>Q11G53_CHESB</name>
<comment type="similarity">
    <text evidence="1">Belongs to the universal stress protein A family.</text>
</comment>
<dbReference type="PRINTS" id="PR01438">
    <property type="entry name" value="UNVRSLSTRESS"/>
</dbReference>
<proteinExistence type="inferred from homology"/>